<evidence type="ECO:0000256" key="2">
    <source>
        <dbReference type="ARBA" id="ARBA00008642"/>
    </source>
</evidence>
<dbReference type="InterPro" id="IPR013747">
    <property type="entry name" value="ACP_syn_III_C"/>
</dbReference>
<feature type="domain" description="Beta-ketoacyl-[acyl-carrier-protein] synthase III N-terminal" evidence="16">
    <location>
        <begin position="109"/>
        <end position="187"/>
    </location>
</feature>
<feature type="active site" evidence="14">
    <location>
        <position position="255"/>
    </location>
</feature>
<feature type="active site" evidence="14">
    <location>
        <position position="285"/>
    </location>
</feature>
<evidence type="ECO:0000256" key="5">
    <source>
        <dbReference type="ARBA" id="ARBA00022679"/>
    </source>
</evidence>
<dbReference type="InterPro" id="IPR013751">
    <property type="entry name" value="ACP_syn_III_N"/>
</dbReference>
<evidence type="ECO:0000313" key="17">
    <source>
        <dbReference type="EMBL" id="AUO20005.1"/>
    </source>
</evidence>
<comment type="pathway">
    <text evidence="1 14">Lipid metabolism; fatty acid biosynthesis.</text>
</comment>
<evidence type="ECO:0000256" key="4">
    <source>
        <dbReference type="ARBA" id="ARBA00022516"/>
    </source>
</evidence>
<dbReference type="SUPFAM" id="SSF53901">
    <property type="entry name" value="Thiolase-like"/>
    <property type="match status" value="1"/>
</dbReference>
<feature type="active site" evidence="14">
    <location>
        <position position="115"/>
    </location>
</feature>
<comment type="similarity">
    <text evidence="2 14">Belongs to the thiolase-like superfamily. FabH family.</text>
</comment>
<dbReference type="InterPro" id="IPR016039">
    <property type="entry name" value="Thiolase-like"/>
</dbReference>
<feature type="region of interest" description="ACP-binding" evidence="14">
    <location>
        <begin position="256"/>
        <end position="260"/>
    </location>
</feature>
<organism evidence="17 18">
    <name type="scientific">Monoglobus pectinilyticus</name>
    <dbReference type="NCBI Taxonomy" id="1981510"/>
    <lineage>
        <taxon>Bacteria</taxon>
        <taxon>Bacillati</taxon>
        <taxon>Bacillota</taxon>
        <taxon>Clostridia</taxon>
        <taxon>Monoglobales</taxon>
        <taxon>Monoglobaceae</taxon>
        <taxon>Monoglobus</taxon>
    </lineage>
</organism>
<keyword evidence="3 14" id="KW-0963">Cytoplasm</keyword>
<comment type="subunit">
    <text evidence="14">Homodimer.</text>
</comment>
<dbReference type="GO" id="GO:0005737">
    <property type="term" value="C:cytoplasm"/>
    <property type="evidence" value="ECO:0007669"/>
    <property type="project" value="UniProtKB-SubCell"/>
</dbReference>
<dbReference type="KEGG" id="mpec:B9O19_01856"/>
<dbReference type="OrthoDB" id="9815506at2"/>
<evidence type="ECO:0000256" key="8">
    <source>
        <dbReference type="ARBA" id="ARBA00023160"/>
    </source>
</evidence>
<dbReference type="EC" id="2.3.1.180" evidence="14"/>
<evidence type="ECO:0000313" key="18">
    <source>
        <dbReference type="Proteomes" id="UP000235589"/>
    </source>
</evidence>
<keyword evidence="9 14" id="KW-0012">Acyltransferase</keyword>
<dbReference type="RefSeq" id="WP_102366157.1">
    <property type="nucleotide sequence ID" value="NZ_CP020991.1"/>
</dbReference>
<dbReference type="EMBL" id="CP020991">
    <property type="protein sequence ID" value="AUO20005.1"/>
    <property type="molecule type" value="Genomic_DNA"/>
</dbReference>
<comment type="catalytic activity">
    <reaction evidence="13">
        <text>3-methylbutanoyl-CoA + malonyl-[ACP] + H(+) = 5-methyl-3-oxohexanoyl-[ACP] + CO2 + CoA</text>
        <dbReference type="Rhea" id="RHEA:42272"/>
        <dbReference type="Rhea" id="RHEA-COMP:9623"/>
        <dbReference type="Rhea" id="RHEA-COMP:9941"/>
        <dbReference type="ChEBI" id="CHEBI:15378"/>
        <dbReference type="ChEBI" id="CHEBI:16526"/>
        <dbReference type="ChEBI" id="CHEBI:57287"/>
        <dbReference type="ChEBI" id="CHEBI:57345"/>
        <dbReference type="ChEBI" id="CHEBI:78449"/>
        <dbReference type="ChEBI" id="CHEBI:78822"/>
        <dbReference type="EC" id="2.3.1.300"/>
    </reaction>
    <physiologicalReaction direction="left-to-right" evidence="13">
        <dbReference type="Rhea" id="RHEA:42273"/>
    </physiologicalReaction>
</comment>
<evidence type="ECO:0000256" key="1">
    <source>
        <dbReference type="ARBA" id="ARBA00005194"/>
    </source>
</evidence>
<dbReference type="HAMAP" id="MF_01815">
    <property type="entry name" value="FabH"/>
    <property type="match status" value="1"/>
</dbReference>
<evidence type="ECO:0000259" key="15">
    <source>
        <dbReference type="Pfam" id="PF08541"/>
    </source>
</evidence>
<dbReference type="NCBIfam" id="NF006829">
    <property type="entry name" value="PRK09352.1"/>
    <property type="match status" value="1"/>
</dbReference>
<dbReference type="PANTHER" id="PTHR34069:SF2">
    <property type="entry name" value="BETA-KETOACYL-[ACYL-CARRIER-PROTEIN] SYNTHASE III"/>
    <property type="match status" value="1"/>
</dbReference>
<evidence type="ECO:0000256" key="10">
    <source>
        <dbReference type="ARBA" id="ARBA00051096"/>
    </source>
</evidence>
<evidence type="ECO:0000256" key="14">
    <source>
        <dbReference type="HAMAP-Rule" id="MF_01815"/>
    </source>
</evidence>
<feature type="domain" description="Beta-ketoacyl-[acyl-carrier-protein] synthase III C-terminal" evidence="15">
    <location>
        <begin position="240"/>
        <end position="327"/>
    </location>
</feature>
<dbReference type="GO" id="GO:0006633">
    <property type="term" value="P:fatty acid biosynthetic process"/>
    <property type="evidence" value="ECO:0007669"/>
    <property type="project" value="UniProtKB-UniRule"/>
</dbReference>
<dbReference type="GeneID" id="98063236"/>
<dbReference type="GO" id="GO:0033818">
    <property type="term" value="F:beta-ketoacyl-acyl-carrier-protein synthase III activity"/>
    <property type="evidence" value="ECO:0007669"/>
    <property type="project" value="UniProtKB-UniRule"/>
</dbReference>
<gene>
    <name evidence="14" type="primary">fabH</name>
    <name evidence="17" type="ORF">B9O19_01856</name>
</gene>
<sequence length="328" mass="35275">MSKKHAKIVGVGRYLPEKILDNAYFEGIVETSDEWILQRVGIKERRMSDENTFASDLAAKAAENALKDAGMDASEIDLIVMASVSPEMYTPSGACIVQSKIGAKNAAAFDVNAACPGFIFAITVATQFVENGVYKNVLVIGADTLTKITEYKDRSTCVLFGDGAGAAILQATDEETGVLGSVLGADGDAGDVLTVCGLKVSELDKERRPFGNYRTIWMDGQLVYKFAVKTMVSSTIEVVENAGYTIDDIDLVIPHQANQRIIQSARKRLGLDESRVFSNVEQFGNMSAACIPVALCQAIEEGRIKKGQKLVIVSMGGGLTWGSVLIEL</sequence>
<evidence type="ECO:0000256" key="7">
    <source>
        <dbReference type="ARBA" id="ARBA00023098"/>
    </source>
</evidence>
<evidence type="ECO:0000256" key="6">
    <source>
        <dbReference type="ARBA" id="ARBA00022832"/>
    </source>
</evidence>
<dbReference type="PANTHER" id="PTHR34069">
    <property type="entry name" value="3-OXOACYL-[ACYL-CARRIER-PROTEIN] SYNTHASE 3"/>
    <property type="match status" value="1"/>
</dbReference>
<dbReference type="GO" id="GO:0004315">
    <property type="term" value="F:3-oxoacyl-[acyl-carrier-protein] synthase activity"/>
    <property type="evidence" value="ECO:0007669"/>
    <property type="project" value="InterPro"/>
</dbReference>
<comment type="catalytic activity">
    <reaction evidence="10">
        <text>malonyl-[ACP] + acetyl-CoA + H(+) = 3-oxobutanoyl-[ACP] + CO2 + CoA</text>
        <dbReference type="Rhea" id="RHEA:12080"/>
        <dbReference type="Rhea" id="RHEA-COMP:9623"/>
        <dbReference type="Rhea" id="RHEA-COMP:9625"/>
        <dbReference type="ChEBI" id="CHEBI:15378"/>
        <dbReference type="ChEBI" id="CHEBI:16526"/>
        <dbReference type="ChEBI" id="CHEBI:57287"/>
        <dbReference type="ChEBI" id="CHEBI:57288"/>
        <dbReference type="ChEBI" id="CHEBI:78449"/>
        <dbReference type="ChEBI" id="CHEBI:78450"/>
        <dbReference type="EC" id="2.3.1.180"/>
    </reaction>
    <physiologicalReaction direction="left-to-right" evidence="10">
        <dbReference type="Rhea" id="RHEA:12081"/>
    </physiologicalReaction>
</comment>
<evidence type="ECO:0000256" key="11">
    <source>
        <dbReference type="ARBA" id="ARBA00052407"/>
    </source>
</evidence>
<keyword evidence="8 14" id="KW-0275">Fatty acid biosynthesis</keyword>
<evidence type="ECO:0000256" key="3">
    <source>
        <dbReference type="ARBA" id="ARBA00022490"/>
    </source>
</evidence>
<dbReference type="Pfam" id="PF08545">
    <property type="entry name" value="ACP_syn_III"/>
    <property type="match status" value="1"/>
</dbReference>
<dbReference type="GO" id="GO:0044550">
    <property type="term" value="P:secondary metabolite biosynthetic process"/>
    <property type="evidence" value="ECO:0007669"/>
    <property type="project" value="TreeGrafter"/>
</dbReference>
<keyword evidence="7 14" id="KW-0443">Lipid metabolism</keyword>
<reference evidence="17 18" key="1">
    <citation type="submission" date="2017-04" db="EMBL/GenBank/DDBJ databases">
        <title>Monoglobus pectinilyticus 14 draft genome.</title>
        <authorList>
            <person name="Kim C."/>
            <person name="Rosendale D.I."/>
            <person name="Kelly W.J."/>
            <person name="Tannock G.W."/>
            <person name="Patchett M.L."/>
            <person name="Jordens J.Z."/>
        </authorList>
    </citation>
    <scope>NUCLEOTIDE SEQUENCE [LARGE SCALE GENOMIC DNA]</scope>
    <source>
        <strain evidence="17 18">14</strain>
    </source>
</reference>
<dbReference type="Gene3D" id="3.40.47.10">
    <property type="match status" value="1"/>
</dbReference>
<dbReference type="CDD" id="cd00830">
    <property type="entry name" value="KAS_III"/>
    <property type="match status" value="1"/>
</dbReference>
<comment type="catalytic activity">
    <reaction evidence="12">
        <text>2-methylpropanoyl-CoA + malonyl-[ACP] + H(+) = 4-methyl-3-oxopentanoyl-[ACP] + CO2 + CoA</text>
        <dbReference type="Rhea" id="RHEA:42268"/>
        <dbReference type="Rhea" id="RHEA-COMP:9623"/>
        <dbReference type="Rhea" id="RHEA-COMP:9940"/>
        <dbReference type="ChEBI" id="CHEBI:15378"/>
        <dbReference type="ChEBI" id="CHEBI:16526"/>
        <dbReference type="ChEBI" id="CHEBI:57287"/>
        <dbReference type="ChEBI" id="CHEBI:57338"/>
        <dbReference type="ChEBI" id="CHEBI:78449"/>
        <dbReference type="ChEBI" id="CHEBI:78820"/>
        <dbReference type="EC" id="2.3.1.300"/>
    </reaction>
    <physiologicalReaction direction="left-to-right" evidence="12">
        <dbReference type="Rhea" id="RHEA:42269"/>
    </physiologicalReaction>
</comment>
<protein>
    <recommendedName>
        <fullName evidence="14">Beta-ketoacyl-[acyl-carrier-protein] synthase III</fullName>
        <shortName evidence="14">Beta-ketoacyl-ACP synthase III</shortName>
        <shortName evidence="14">KAS III</shortName>
        <ecNumber evidence="14">2.3.1.180</ecNumber>
    </recommendedName>
    <alternativeName>
        <fullName evidence="14">3-oxoacyl-[acyl-carrier-protein] synthase 3</fullName>
    </alternativeName>
    <alternativeName>
        <fullName evidence="14">3-oxoacyl-[acyl-carrier-protein] synthase III</fullName>
    </alternativeName>
</protein>
<dbReference type="Pfam" id="PF08541">
    <property type="entry name" value="ACP_syn_III_C"/>
    <property type="match status" value="1"/>
</dbReference>
<evidence type="ECO:0000259" key="16">
    <source>
        <dbReference type="Pfam" id="PF08545"/>
    </source>
</evidence>
<keyword evidence="6 14" id="KW-0276">Fatty acid metabolism</keyword>
<keyword evidence="5 14" id="KW-0808">Transferase</keyword>
<dbReference type="FunFam" id="3.40.47.10:FF:000004">
    <property type="entry name" value="3-oxoacyl-[acyl-carrier-protein] synthase 3"/>
    <property type="match status" value="1"/>
</dbReference>
<comment type="domain">
    <text evidence="14">The last Arg residue of the ACP-binding site is essential for the weak association between ACP/AcpP and FabH.</text>
</comment>
<comment type="catalytic activity">
    <reaction evidence="11">
        <text>(2S)-2-methylbutanoyl-CoA + malonyl-[ACP] + H(+) = (4S)-4-methyl-3-oxohexanoyl-[ACP] + CO2 + CoA</text>
        <dbReference type="Rhea" id="RHEA:42276"/>
        <dbReference type="Rhea" id="RHEA-COMP:9623"/>
        <dbReference type="Rhea" id="RHEA-COMP:17148"/>
        <dbReference type="ChEBI" id="CHEBI:15378"/>
        <dbReference type="ChEBI" id="CHEBI:16526"/>
        <dbReference type="ChEBI" id="CHEBI:57287"/>
        <dbReference type="ChEBI" id="CHEBI:78449"/>
        <dbReference type="ChEBI" id="CHEBI:88166"/>
        <dbReference type="ChEBI" id="CHEBI:167462"/>
        <dbReference type="EC" id="2.3.1.300"/>
    </reaction>
    <physiologicalReaction direction="left-to-right" evidence="11">
        <dbReference type="Rhea" id="RHEA:42277"/>
    </physiologicalReaction>
</comment>
<proteinExistence type="inferred from homology"/>
<dbReference type="UniPathway" id="UPA00094"/>
<dbReference type="InterPro" id="IPR004655">
    <property type="entry name" value="FabH"/>
</dbReference>
<keyword evidence="18" id="KW-1185">Reference proteome</keyword>
<evidence type="ECO:0000256" key="12">
    <source>
        <dbReference type="ARBA" id="ARBA00052467"/>
    </source>
</evidence>
<evidence type="ECO:0000256" key="13">
    <source>
        <dbReference type="ARBA" id="ARBA00052985"/>
    </source>
</evidence>
<dbReference type="Proteomes" id="UP000235589">
    <property type="component" value="Chromosome"/>
</dbReference>
<dbReference type="NCBIfam" id="TIGR00747">
    <property type="entry name" value="fabH"/>
    <property type="match status" value="1"/>
</dbReference>
<comment type="function">
    <text evidence="14">Catalyzes the condensation reaction of fatty acid synthesis by the addition to an acyl acceptor of two carbons from malonyl-ACP. Catalyzes the first condensation reaction which initiates fatty acid synthesis and may therefore play a role in governing the total rate of fatty acid production. Possesses both acetoacetyl-ACP synthase and acetyl transacylase activities. Its substrate specificity determines the biosynthesis of branched-chain and/or straight-chain of fatty acids.</text>
</comment>
<accession>A0A2K9P419</accession>
<keyword evidence="4 14" id="KW-0444">Lipid biosynthesis</keyword>
<keyword evidence="14" id="KW-0511">Multifunctional enzyme</keyword>
<dbReference type="AlphaFoldDB" id="A0A2K9P419"/>
<name>A0A2K9P419_9FIRM</name>
<comment type="subcellular location">
    <subcellularLocation>
        <location evidence="14">Cytoplasm</location>
    </subcellularLocation>
</comment>
<evidence type="ECO:0000256" key="9">
    <source>
        <dbReference type="ARBA" id="ARBA00023315"/>
    </source>
</evidence>